<feature type="transmembrane region" description="Helical" evidence="1">
    <location>
        <begin position="6"/>
        <end position="24"/>
    </location>
</feature>
<evidence type="ECO:0000256" key="1">
    <source>
        <dbReference type="SAM" id="Phobius"/>
    </source>
</evidence>
<evidence type="ECO:0000313" key="2">
    <source>
        <dbReference type="EMBL" id="BAY96308.1"/>
    </source>
</evidence>
<accession>A0A1Z4MS70</accession>
<keyword evidence="3" id="KW-1185">Reference proteome</keyword>
<organism evidence="2 3">
    <name type="scientific">Tolypothrix tenuis PCC 7101</name>
    <dbReference type="NCBI Taxonomy" id="231146"/>
    <lineage>
        <taxon>Bacteria</taxon>
        <taxon>Bacillati</taxon>
        <taxon>Cyanobacteriota</taxon>
        <taxon>Cyanophyceae</taxon>
        <taxon>Nostocales</taxon>
        <taxon>Tolypothrichaceae</taxon>
        <taxon>Tolypothrix</taxon>
    </lineage>
</organism>
<gene>
    <name evidence="2" type="ORF">NIES37_02390</name>
</gene>
<reference evidence="2 3" key="1">
    <citation type="submission" date="2017-06" db="EMBL/GenBank/DDBJ databases">
        <title>Genome sequencing of cyanobaciteial culture collection at National Institute for Environmental Studies (NIES).</title>
        <authorList>
            <person name="Hirose Y."/>
            <person name="Shimura Y."/>
            <person name="Fujisawa T."/>
            <person name="Nakamura Y."/>
            <person name="Kawachi M."/>
        </authorList>
    </citation>
    <scope>NUCLEOTIDE SEQUENCE [LARGE SCALE GENOMIC DNA]</scope>
    <source>
        <strain evidence="2 3">NIES-37</strain>
    </source>
</reference>
<dbReference type="RefSeq" id="WP_321206624.1">
    <property type="nucleotide sequence ID" value="NZ_CAWNJS010000001.1"/>
</dbReference>
<dbReference type="EMBL" id="AP018248">
    <property type="protein sequence ID" value="BAY96308.1"/>
    <property type="molecule type" value="Genomic_DNA"/>
</dbReference>
<name>A0A1Z4MS70_9CYAN</name>
<proteinExistence type="predicted"/>
<dbReference type="KEGG" id="ttq:NIES37_02390"/>
<evidence type="ECO:0000313" key="3">
    <source>
        <dbReference type="Proteomes" id="UP000218785"/>
    </source>
</evidence>
<keyword evidence="1" id="KW-0472">Membrane</keyword>
<keyword evidence="1" id="KW-0812">Transmembrane</keyword>
<dbReference type="AlphaFoldDB" id="A0A1Z4MS70"/>
<protein>
    <submittedName>
        <fullName evidence="2">Uncharacterized protein</fullName>
    </submittedName>
</protein>
<keyword evidence="1" id="KW-1133">Transmembrane helix</keyword>
<sequence length="235" mass="27939">MKLLLWTQVILLIASFITLLWFISSELRIRQALKWWSYQESIKRFLEAEKIRDDLLQESFSIRRNLEMLTVDNLDLSVNKIQESVKKIDRFHQSLVELSDRLFPSQLQYSLPLAIDCLLQSKLTNNSQLSFHRNMPVIWRHQSTEQSLIILSLLEELLTIALPQVLTPISIYINLKQCKNLCHLMVQITYPDVSTRGSYANLRELQYLCDSFYLLTSGKCFYRSTRLMLTWYFYW</sequence>
<dbReference type="Proteomes" id="UP000218785">
    <property type="component" value="Chromosome"/>
</dbReference>